<comment type="caution">
    <text evidence="11">The sequence shown here is derived from an EMBL/GenBank/DDBJ whole genome shotgun (WGS) entry which is preliminary data.</text>
</comment>
<dbReference type="EMBL" id="JBJKBG010000006">
    <property type="protein sequence ID" value="KAL3735587.1"/>
    <property type="molecule type" value="Genomic_DNA"/>
</dbReference>
<keyword evidence="6" id="KW-0677">Repeat</keyword>
<evidence type="ECO:0000256" key="3">
    <source>
        <dbReference type="ARBA" id="ARBA00022475"/>
    </source>
</evidence>
<evidence type="ECO:0000313" key="12">
    <source>
        <dbReference type="Proteomes" id="UP001634007"/>
    </source>
</evidence>
<dbReference type="AlphaFoldDB" id="A0ABD3K8G6"/>
<evidence type="ECO:0000256" key="5">
    <source>
        <dbReference type="ARBA" id="ARBA00022692"/>
    </source>
</evidence>
<evidence type="ECO:0000256" key="2">
    <source>
        <dbReference type="ARBA" id="ARBA00009592"/>
    </source>
</evidence>
<keyword evidence="10" id="KW-0325">Glycoprotein</keyword>
<organism evidence="11 12">
    <name type="scientific">Eucalyptus globulus</name>
    <name type="common">Tasmanian blue gum</name>
    <dbReference type="NCBI Taxonomy" id="34317"/>
    <lineage>
        <taxon>Eukaryota</taxon>
        <taxon>Viridiplantae</taxon>
        <taxon>Streptophyta</taxon>
        <taxon>Embryophyta</taxon>
        <taxon>Tracheophyta</taxon>
        <taxon>Spermatophyta</taxon>
        <taxon>Magnoliopsida</taxon>
        <taxon>eudicotyledons</taxon>
        <taxon>Gunneridae</taxon>
        <taxon>Pentapetalae</taxon>
        <taxon>rosids</taxon>
        <taxon>malvids</taxon>
        <taxon>Myrtales</taxon>
        <taxon>Myrtaceae</taxon>
        <taxon>Myrtoideae</taxon>
        <taxon>Eucalypteae</taxon>
        <taxon>Eucalyptus</taxon>
    </lineage>
</organism>
<comment type="subcellular location">
    <subcellularLocation>
        <location evidence="1">Cell membrane</location>
        <topology evidence="1">Single-pass type I membrane protein</topology>
    </subcellularLocation>
</comment>
<evidence type="ECO:0000256" key="9">
    <source>
        <dbReference type="ARBA" id="ARBA00023170"/>
    </source>
</evidence>
<keyword evidence="12" id="KW-1185">Reference proteome</keyword>
<evidence type="ECO:0000256" key="4">
    <source>
        <dbReference type="ARBA" id="ARBA00022614"/>
    </source>
</evidence>
<evidence type="ECO:0000256" key="1">
    <source>
        <dbReference type="ARBA" id="ARBA00004251"/>
    </source>
</evidence>
<evidence type="ECO:0000313" key="11">
    <source>
        <dbReference type="EMBL" id="KAL3735587.1"/>
    </source>
</evidence>
<dbReference type="PANTHER" id="PTHR27004:SF428">
    <property type="entry name" value="OS01G0160600 PROTEIN"/>
    <property type="match status" value="1"/>
</dbReference>
<keyword evidence="5" id="KW-0812">Transmembrane</keyword>
<protein>
    <submittedName>
        <fullName evidence="11">Uncharacterized protein</fullName>
    </submittedName>
</protein>
<keyword evidence="7" id="KW-1133">Transmembrane helix</keyword>
<dbReference type="PANTHER" id="PTHR27004">
    <property type="entry name" value="RECEPTOR-LIKE PROTEIN 12 ISOFORM X1"/>
    <property type="match status" value="1"/>
</dbReference>
<keyword evidence="4" id="KW-0433">Leucine-rich repeat</keyword>
<reference evidence="11 12" key="1">
    <citation type="submission" date="2024-11" db="EMBL/GenBank/DDBJ databases">
        <title>Chromosome-level genome assembly of Eucalyptus globulus Labill. provides insights into its genome evolution.</title>
        <authorList>
            <person name="Li X."/>
        </authorList>
    </citation>
    <scope>NUCLEOTIDE SEQUENCE [LARGE SCALE GENOMIC DNA]</scope>
    <source>
        <strain evidence="11">CL2024</strain>
        <tissue evidence="11">Fresh tender leaves</tissue>
    </source>
</reference>
<evidence type="ECO:0000256" key="8">
    <source>
        <dbReference type="ARBA" id="ARBA00023136"/>
    </source>
</evidence>
<dbReference type="Pfam" id="PF00560">
    <property type="entry name" value="LRR_1"/>
    <property type="match status" value="1"/>
</dbReference>
<gene>
    <name evidence="11" type="ORF">ACJRO7_024672</name>
</gene>
<keyword evidence="3" id="KW-1003">Cell membrane</keyword>
<evidence type="ECO:0000256" key="6">
    <source>
        <dbReference type="ARBA" id="ARBA00022737"/>
    </source>
</evidence>
<proteinExistence type="inferred from homology"/>
<dbReference type="GO" id="GO:0005886">
    <property type="term" value="C:plasma membrane"/>
    <property type="evidence" value="ECO:0007669"/>
    <property type="project" value="UniProtKB-SubCell"/>
</dbReference>
<evidence type="ECO:0000256" key="10">
    <source>
        <dbReference type="ARBA" id="ARBA00023180"/>
    </source>
</evidence>
<keyword evidence="9" id="KW-0675">Receptor</keyword>
<comment type="similarity">
    <text evidence="2">Belongs to the RLP family.</text>
</comment>
<dbReference type="InterPro" id="IPR032675">
    <property type="entry name" value="LRR_dom_sf"/>
</dbReference>
<name>A0ABD3K8G6_EUCGL</name>
<sequence>MSSSYLNLSHKFLTSFEQQSLTGFIPGSICEMKGLQVLDLSHNNFTGTIPQCLKNISNSLLVLEMQENGLSGTISLTFTKDAALRNLHLNGNQLKAPLNDTFPRWLEILPSPRVLVLPSNRLHGSIANAGTEFPFLQLRIFDCSSNELISPLPSVYYANLKVMMSADQDRQELRYMDQGYYQDYMPVTMKGRGVLIVRILAILMTIDLSNNKFFGKFPIQWESYDHLRGLTSHINLKGHIRCFSGIFPNLNGPTCLFQSINKIYSSGNQFNAFQAKSYDGNLGLCRFLLSKLCTNSKAPRGLPVLPKGKAHALLKDLLEPRAVEIGLGCGIVLGLIMSSLKNLMSFKWIE</sequence>
<accession>A0ABD3K8G6</accession>
<evidence type="ECO:0000256" key="7">
    <source>
        <dbReference type="ARBA" id="ARBA00022989"/>
    </source>
</evidence>
<keyword evidence="8" id="KW-0472">Membrane</keyword>
<dbReference type="Proteomes" id="UP001634007">
    <property type="component" value="Unassembled WGS sequence"/>
</dbReference>
<dbReference type="SUPFAM" id="SSF52058">
    <property type="entry name" value="L domain-like"/>
    <property type="match status" value="1"/>
</dbReference>
<dbReference type="InterPro" id="IPR001611">
    <property type="entry name" value="Leu-rich_rpt"/>
</dbReference>
<dbReference type="Gene3D" id="3.80.10.10">
    <property type="entry name" value="Ribonuclease Inhibitor"/>
    <property type="match status" value="1"/>
</dbReference>